<dbReference type="AlphaFoldDB" id="A0A1H7L8N9"/>
<reference evidence="2" key="1">
    <citation type="submission" date="2016-10" db="EMBL/GenBank/DDBJ databases">
        <authorList>
            <person name="Varghese N."/>
            <person name="Submissions S."/>
        </authorList>
    </citation>
    <scope>NUCLEOTIDE SEQUENCE [LARGE SCALE GENOMIC DNA]</scope>
    <source>
        <strain evidence="2">LMG 26416</strain>
    </source>
</reference>
<accession>A0A1H7L8N9</accession>
<name>A0A1H7L8N9_9BURK</name>
<sequence>MERFNDLSVWDTPPYAAHVVPVTWEPNHATGERFVAVVAIRYETPAGTPPSSHIVFRHQQLRAMIGHRRASSAYGILEHVSRFIFQQLVAAVPLPELSAPFEGFTTGRPVRARGYSENQVVDTAIRTLSAFGTRDTYVDEQEGVQRNSVPTSQFLRTLRTTFAGDEKDLRARFNRRIQWPGAPEITIDYAHNKYMVQVTSLPQSVPHLITLQKEAESKMFELDVATTLMRRDAAVTYPALLVNTAALSESVTDDAEVVARSLLDRLRFMSEQKEMSIIEATSPADAARILEELDFRPTSSTGRFPRMAVGS</sequence>
<dbReference type="Proteomes" id="UP000199120">
    <property type="component" value="Unassembled WGS sequence"/>
</dbReference>
<evidence type="ECO:0000313" key="2">
    <source>
        <dbReference type="Proteomes" id="UP000199120"/>
    </source>
</evidence>
<dbReference type="EMBL" id="FOAJ01000004">
    <property type="protein sequence ID" value="SEK95321.1"/>
    <property type="molecule type" value="Genomic_DNA"/>
</dbReference>
<evidence type="ECO:0000313" key="1">
    <source>
        <dbReference type="EMBL" id="SEK95321.1"/>
    </source>
</evidence>
<dbReference type="RefSeq" id="WP_244283854.1">
    <property type="nucleotide sequence ID" value="NZ_FNSR01000002.1"/>
</dbReference>
<proteinExistence type="predicted"/>
<gene>
    <name evidence="1" type="ORF">SAMN05192542_104238</name>
</gene>
<organism evidence="1 2">
    <name type="scientific">Paraburkholderia caballeronis</name>
    <dbReference type="NCBI Taxonomy" id="416943"/>
    <lineage>
        <taxon>Bacteria</taxon>
        <taxon>Pseudomonadati</taxon>
        <taxon>Pseudomonadota</taxon>
        <taxon>Betaproteobacteria</taxon>
        <taxon>Burkholderiales</taxon>
        <taxon>Burkholderiaceae</taxon>
        <taxon>Paraburkholderia</taxon>
    </lineage>
</organism>
<protein>
    <submittedName>
        <fullName evidence="1">Uncharacterized protein</fullName>
    </submittedName>
</protein>
<keyword evidence="2" id="KW-1185">Reference proteome</keyword>